<proteinExistence type="inferred from homology"/>
<reference evidence="9" key="1">
    <citation type="submission" date="2021-12" db="EMBL/GenBank/DDBJ databases">
        <authorList>
            <person name="Rodrigo-Torres L."/>
            <person name="Arahal R. D."/>
            <person name="Lucena T."/>
        </authorList>
    </citation>
    <scope>NUCLEOTIDE SEQUENCE</scope>
    <source>
        <strain evidence="9">CECT 8419</strain>
    </source>
</reference>
<keyword evidence="5" id="KW-0998">Cell outer membrane</keyword>
<dbReference type="InterPro" id="IPR012944">
    <property type="entry name" value="SusD_RagB_dom"/>
</dbReference>
<dbReference type="InterPro" id="IPR011990">
    <property type="entry name" value="TPR-like_helical_dom_sf"/>
</dbReference>
<protein>
    <recommendedName>
        <fullName evidence="11">RagB/SusD family nutrient uptake outer membrane protein</fullName>
    </recommendedName>
</protein>
<evidence type="ECO:0000256" key="5">
    <source>
        <dbReference type="ARBA" id="ARBA00023237"/>
    </source>
</evidence>
<dbReference type="Pfam" id="PF14322">
    <property type="entry name" value="SusD-like_3"/>
    <property type="match status" value="1"/>
</dbReference>
<feature type="domain" description="RagB/SusD" evidence="7">
    <location>
        <begin position="326"/>
        <end position="554"/>
    </location>
</feature>
<sequence length="554" mass="61623">MLSYIKFSLLVCLALLAYSCEDDYLDTRPTDAISATDALATEANMELIIRGMHRAMYSQSQTVLPGGTAVGNTARANEHYWVPLGDNLAGGLIHSASANNLGWLDQAQWTSHTDQTSLTVEVHWYHRYNIIANSNALINRISEGDLPETPRLLNILGQAYAYRAYAYLSLVQHYAKGYLIGNPSTDPGVPILFSSETPFESAPRSTVQEVYDQINADLDAAISTFENAAPRPSGNAFDKSNLNIDVAWGLKARTALASGDWETAAQAAVNARQDYPIMSEADWKAGFNTTLLPEVIWGSNVIGTETTFFRSYFYLASNTFNGSQVRNNPKIADRRLVDAIPDTDYRKDVFLINAPNSNLSAANGEGGFTNNTNPLYPTEEEFEAEIARLASEWGWTSAHNTHPYMHVKLRQQNPGGIEPDDIIYMRSSEMYLIEAEARAYMGDIAGAQEALRPLGEARDSAYDVTQYDTEESFIEHIKFQRGVELWGEGFLFQDKIRWDDPIDHGANGGSGASETLYQDGYFQERPSQNDDWVWKIPQREIDANPNLTSADQNP</sequence>
<name>A0ABN8F713_9BACT</name>
<evidence type="ECO:0000313" key="10">
    <source>
        <dbReference type="Proteomes" id="UP000837803"/>
    </source>
</evidence>
<keyword evidence="3 6" id="KW-0732">Signal</keyword>
<dbReference type="SUPFAM" id="SSF48452">
    <property type="entry name" value="TPR-like"/>
    <property type="match status" value="1"/>
</dbReference>
<evidence type="ECO:0000256" key="2">
    <source>
        <dbReference type="ARBA" id="ARBA00006275"/>
    </source>
</evidence>
<dbReference type="EMBL" id="CAKLPZ010000005">
    <property type="protein sequence ID" value="CAH1002357.1"/>
    <property type="molecule type" value="Genomic_DNA"/>
</dbReference>
<evidence type="ECO:0000259" key="8">
    <source>
        <dbReference type="Pfam" id="PF14322"/>
    </source>
</evidence>
<evidence type="ECO:0000256" key="4">
    <source>
        <dbReference type="ARBA" id="ARBA00023136"/>
    </source>
</evidence>
<evidence type="ECO:0008006" key="11">
    <source>
        <dbReference type="Google" id="ProtNLM"/>
    </source>
</evidence>
<dbReference type="InterPro" id="IPR033985">
    <property type="entry name" value="SusD-like_N"/>
</dbReference>
<comment type="similarity">
    <text evidence="2">Belongs to the SusD family.</text>
</comment>
<gene>
    <name evidence="9" type="ORF">LEM8419_03264</name>
</gene>
<feature type="domain" description="SusD-like N-terminal" evidence="8">
    <location>
        <begin position="101"/>
        <end position="224"/>
    </location>
</feature>
<dbReference type="RefSeq" id="WP_238752221.1">
    <property type="nucleotide sequence ID" value="NZ_CAKLPZ010000005.1"/>
</dbReference>
<accession>A0ABN8F713</accession>
<evidence type="ECO:0000313" key="9">
    <source>
        <dbReference type="EMBL" id="CAH1002357.1"/>
    </source>
</evidence>
<organism evidence="9 10">
    <name type="scientific">Neolewinella maritima</name>
    <dbReference type="NCBI Taxonomy" id="1383882"/>
    <lineage>
        <taxon>Bacteria</taxon>
        <taxon>Pseudomonadati</taxon>
        <taxon>Bacteroidota</taxon>
        <taxon>Saprospiria</taxon>
        <taxon>Saprospirales</taxon>
        <taxon>Lewinellaceae</taxon>
        <taxon>Neolewinella</taxon>
    </lineage>
</organism>
<keyword evidence="10" id="KW-1185">Reference proteome</keyword>
<dbReference type="Pfam" id="PF07980">
    <property type="entry name" value="SusD_RagB"/>
    <property type="match status" value="1"/>
</dbReference>
<dbReference type="PROSITE" id="PS51257">
    <property type="entry name" value="PROKAR_LIPOPROTEIN"/>
    <property type="match status" value="1"/>
</dbReference>
<dbReference type="Proteomes" id="UP000837803">
    <property type="component" value="Unassembled WGS sequence"/>
</dbReference>
<feature type="chain" id="PRO_5046726346" description="RagB/SusD family nutrient uptake outer membrane protein" evidence="6">
    <location>
        <begin position="18"/>
        <end position="554"/>
    </location>
</feature>
<feature type="signal peptide" evidence="6">
    <location>
        <begin position="1"/>
        <end position="17"/>
    </location>
</feature>
<evidence type="ECO:0000256" key="1">
    <source>
        <dbReference type="ARBA" id="ARBA00004442"/>
    </source>
</evidence>
<dbReference type="Gene3D" id="1.25.40.390">
    <property type="match status" value="1"/>
</dbReference>
<evidence type="ECO:0000256" key="3">
    <source>
        <dbReference type="ARBA" id="ARBA00022729"/>
    </source>
</evidence>
<keyword evidence="4" id="KW-0472">Membrane</keyword>
<comment type="subcellular location">
    <subcellularLocation>
        <location evidence="1">Cell outer membrane</location>
    </subcellularLocation>
</comment>
<evidence type="ECO:0000256" key="6">
    <source>
        <dbReference type="SAM" id="SignalP"/>
    </source>
</evidence>
<comment type="caution">
    <text evidence="9">The sequence shown here is derived from an EMBL/GenBank/DDBJ whole genome shotgun (WGS) entry which is preliminary data.</text>
</comment>
<evidence type="ECO:0000259" key="7">
    <source>
        <dbReference type="Pfam" id="PF07980"/>
    </source>
</evidence>